<dbReference type="HOGENOM" id="CLU_2885556_0_0_1"/>
<accession>Q6FJN6</accession>
<evidence type="ECO:0000313" key="3">
    <source>
        <dbReference type="Proteomes" id="UP000002428"/>
    </source>
</evidence>
<dbReference type="AlphaFoldDB" id="Q6FJN6"/>
<dbReference type="RefSeq" id="XP_449558.1">
    <property type="nucleotide sequence ID" value="XM_449558.1"/>
</dbReference>
<dbReference type="Proteomes" id="UP000002428">
    <property type="component" value="Chromosome M"/>
</dbReference>
<dbReference type="CGD" id="CAL0137103">
    <property type="gene designation" value="CAGL0M04851g"/>
</dbReference>
<dbReference type="KEGG" id="cgr:2891568"/>
<organism evidence="2 3">
    <name type="scientific">Candida glabrata (strain ATCC 2001 / BCRC 20586 / JCM 3761 / NBRC 0622 / NRRL Y-65 / CBS 138)</name>
    <name type="common">Yeast</name>
    <name type="synonym">Nakaseomyces glabratus</name>
    <dbReference type="NCBI Taxonomy" id="284593"/>
    <lineage>
        <taxon>Eukaryota</taxon>
        <taxon>Fungi</taxon>
        <taxon>Dikarya</taxon>
        <taxon>Ascomycota</taxon>
        <taxon>Saccharomycotina</taxon>
        <taxon>Saccharomycetes</taxon>
        <taxon>Saccharomycetales</taxon>
        <taxon>Saccharomycetaceae</taxon>
        <taxon>Nakaseomyces</taxon>
    </lineage>
</organism>
<name>Q6FJN6_CANGA</name>
<keyword evidence="3" id="KW-1185">Reference proteome</keyword>
<sequence>MGLRRNKTLVLEYKRNSCTALSQSTYCTAGFHTNSQNYDNFSENYRRVQDYKILVLHYFCKQR</sequence>
<gene>
    <name evidence="1 2" type="ordered locus">CAGL0M04851g</name>
</gene>
<dbReference type="InParanoid" id="Q6FJN6"/>
<evidence type="ECO:0000313" key="1">
    <source>
        <dbReference type="CGD" id="CAL0137103"/>
    </source>
</evidence>
<dbReference type="VEuPathDB" id="FungiDB:CAGL0M04851g"/>
<proteinExistence type="predicted"/>
<evidence type="ECO:0000313" key="2">
    <source>
        <dbReference type="EMBL" id="CAG62534.1"/>
    </source>
</evidence>
<reference evidence="2 3" key="1">
    <citation type="journal article" date="2004" name="Nature">
        <title>Genome evolution in yeasts.</title>
        <authorList>
            <consortium name="Genolevures"/>
            <person name="Dujon B."/>
            <person name="Sherman D."/>
            <person name="Fischer G."/>
            <person name="Durrens P."/>
            <person name="Casaregola S."/>
            <person name="Lafontaine I."/>
            <person name="de Montigny J."/>
            <person name="Marck C."/>
            <person name="Neuveglise C."/>
            <person name="Talla E."/>
            <person name="Goffard N."/>
            <person name="Frangeul L."/>
            <person name="Aigle M."/>
            <person name="Anthouard V."/>
            <person name="Babour A."/>
            <person name="Barbe V."/>
            <person name="Barnay S."/>
            <person name="Blanchin S."/>
            <person name="Beckerich J.M."/>
            <person name="Beyne E."/>
            <person name="Bleykasten C."/>
            <person name="Boisrame A."/>
            <person name="Boyer J."/>
            <person name="Cattolico L."/>
            <person name="Confanioleri F."/>
            <person name="de Daruvar A."/>
            <person name="Despons L."/>
            <person name="Fabre E."/>
            <person name="Fairhead C."/>
            <person name="Ferry-Dumazet H."/>
            <person name="Groppi A."/>
            <person name="Hantraye F."/>
            <person name="Hennequin C."/>
            <person name="Jauniaux N."/>
            <person name="Joyet P."/>
            <person name="Kachouri R."/>
            <person name="Kerrest A."/>
            <person name="Koszul R."/>
            <person name="Lemaire M."/>
            <person name="Lesur I."/>
            <person name="Ma L."/>
            <person name="Muller H."/>
            <person name="Nicaud J.M."/>
            <person name="Nikolski M."/>
            <person name="Oztas S."/>
            <person name="Ozier-Kalogeropoulos O."/>
            <person name="Pellenz S."/>
            <person name="Potier S."/>
            <person name="Richard G.F."/>
            <person name="Straub M.L."/>
            <person name="Suleau A."/>
            <person name="Swennene D."/>
            <person name="Tekaia F."/>
            <person name="Wesolowski-Louvel M."/>
            <person name="Westhof E."/>
            <person name="Wirth B."/>
            <person name="Zeniou-Meyer M."/>
            <person name="Zivanovic I."/>
            <person name="Bolotin-Fukuhara M."/>
            <person name="Thierry A."/>
            <person name="Bouchier C."/>
            <person name="Caudron B."/>
            <person name="Scarpelli C."/>
            <person name="Gaillardin C."/>
            <person name="Weissenbach J."/>
            <person name="Wincker P."/>
            <person name="Souciet J.L."/>
        </authorList>
    </citation>
    <scope>NUCLEOTIDE SEQUENCE [LARGE SCALE GENOMIC DNA]</scope>
    <source>
        <strain evidence="3">ATCC 2001 / BCRC 20586 / JCM 3761 / NBRC 0622 / NRRL Y-65 / CBS 138</strain>
    </source>
</reference>
<dbReference type="EMBL" id="CR380959">
    <property type="protein sequence ID" value="CAG62534.1"/>
    <property type="molecule type" value="Genomic_DNA"/>
</dbReference>
<protein>
    <submittedName>
        <fullName evidence="2">Uncharacterized protein</fullName>
    </submittedName>
</protein>